<dbReference type="Proteomes" id="UP000593560">
    <property type="component" value="Unassembled WGS sequence"/>
</dbReference>
<gene>
    <name evidence="3" type="ORF">Gohar_009942</name>
</gene>
<feature type="chain" id="PRO_5029688019" description="Trichome birefringence-like N-terminal domain-containing protein" evidence="1">
    <location>
        <begin position="22"/>
        <end position="128"/>
    </location>
</feature>
<dbReference type="GO" id="GO:0016413">
    <property type="term" value="F:O-acetyltransferase activity"/>
    <property type="evidence" value="ECO:0007669"/>
    <property type="project" value="InterPro"/>
</dbReference>
<organism evidence="3 4">
    <name type="scientific">Gossypium harknessii</name>
    <dbReference type="NCBI Taxonomy" id="34285"/>
    <lineage>
        <taxon>Eukaryota</taxon>
        <taxon>Viridiplantae</taxon>
        <taxon>Streptophyta</taxon>
        <taxon>Embryophyta</taxon>
        <taxon>Tracheophyta</taxon>
        <taxon>Spermatophyta</taxon>
        <taxon>Magnoliopsida</taxon>
        <taxon>eudicotyledons</taxon>
        <taxon>Gunneridae</taxon>
        <taxon>Pentapetalae</taxon>
        <taxon>rosids</taxon>
        <taxon>malvids</taxon>
        <taxon>Malvales</taxon>
        <taxon>Malvaceae</taxon>
        <taxon>Malvoideae</taxon>
        <taxon>Gossypium</taxon>
    </lineage>
</organism>
<dbReference type="AlphaFoldDB" id="A0A7J9GPC6"/>
<feature type="domain" description="Trichome birefringence-like N-terminal" evidence="2">
    <location>
        <begin position="23"/>
        <end position="74"/>
    </location>
</feature>
<evidence type="ECO:0000256" key="1">
    <source>
        <dbReference type="SAM" id="SignalP"/>
    </source>
</evidence>
<evidence type="ECO:0000313" key="3">
    <source>
        <dbReference type="EMBL" id="MBA0799423.1"/>
    </source>
</evidence>
<dbReference type="PANTHER" id="PTHR32285:SF149">
    <property type="entry name" value="TRICHOME BIREFRINGENCE-LIKE N-TERMINAL DOMAIN-CONTAINING PROTEIN"/>
    <property type="match status" value="1"/>
</dbReference>
<comment type="caution">
    <text evidence="3">The sequence shown here is derived from an EMBL/GenBank/DDBJ whole genome shotgun (WGS) entry which is preliminary data.</text>
</comment>
<keyword evidence="4" id="KW-1185">Reference proteome</keyword>
<proteinExistence type="predicted"/>
<reference evidence="3 4" key="1">
    <citation type="journal article" date="2019" name="Genome Biol. Evol.">
        <title>Insights into the evolution of the New World diploid cottons (Gossypium, subgenus Houzingenia) based on genome sequencing.</title>
        <authorList>
            <person name="Grover C.E."/>
            <person name="Arick M.A. 2nd"/>
            <person name="Thrash A."/>
            <person name="Conover J.L."/>
            <person name="Sanders W.S."/>
            <person name="Peterson D.G."/>
            <person name="Frelichowski J.E."/>
            <person name="Scheffler J.A."/>
            <person name="Scheffler B.E."/>
            <person name="Wendel J.F."/>
        </authorList>
    </citation>
    <scope>NUCLEOTIDE SEQUENCE [LARGE SCALE GENOMIC DNA]</scope>
    <source>
        <strain evidence="3">0</strain>
        <tissue evidence="3">Leaf</tissue>
    </source>
</reference>
<feature type="signal peptide" evidence="1">
    <location>
        <begin position="1"/>
        <end position="21"/>
    </location>
</feature>
<sequence length="128" mass="14902">MGPFGFAVFFIVTEFWQAVNGSRCNVYKGKWAYDASYPLYNFTDCPFILEQFNCQHNGRPDHLYQKFRWQPTACILPSVEGRSNSLLRETFEVLSTLWISQRKVLAHVEVLFLDFTESPKGFTEIEST</sequence>
<dbReference type="InterPro" id="IPR025846">
    <property type="entry name" value="TBL_N"/>
</dbReference>
<name>A0A7J9GPC6_9ROSI</name>
<evidence type="ECO:0000259" key="2">
    <source>
        <dbReference type="Pfam" id="PF14416"/>
    </source>
</evidence>
<dbReference type="GO" id="GO:0005794">
    <property type="term" value="C:Golgi apparatus"/>
    <property type="evidence" value="ECO:0007669"/>
    <property type="project" value="TreeGrafter"/>
</dbReference>
<dbReference type="EMBL" id="JABFAD010000006">
    <property type="protein sequence ID" value="MBA0799423.1"/>
    <property type="molecule type" value="Genomic_DNA"/>
</dbReference>
<accession>A0A7J9GPC6</accession>
<evidence type="ECO:0000313" key="4">
    <source>
        <dbReference type="Proteomes" id="UP000593560"/>
    </source>
</evidence>
<dbReference type="Pfam" id="PF14416">
    <property type="entry name" value="PMR5N"/>
    <property type="match status" value="1"/>
</dbReference>
<keyword evidence="1" id="KW-0732">Signal</keyword>
<dbReference type="OrthoDB" id="1931533at2759"/>
<protein>
    <recommendedName>
        <fullName evidence="2">Trichome birefringence-like N-terminal domain-containing protein</fullName>
    </recommendedName>
</protein>
<dbReference type="PANTHER" id="PTHR32285">
    <property type="entry name" value="PROTEIN TRICHOME BIREFRINGENCE-LIKE 9-RELATED"/>
    <property type="match status" value="1"/>
</dbReference>
<dbReference type="InterPro" id="IPR029962">
    <property type="entry name" value="TBL"/>
</dbReference>